<evidence type="ECO:0000313" key="1">
    <source>
        <dbReference type="EMBL" id="EUJ44041.1"/>
    </source>
</evidence>
<dbReference type="EMBL" id="AODM01000089">
    <property type="protein sequence ID" value="EUJ44041.1"/>
    <property type="molecule type" value="Genomic_DNA"/>
</dbReference>
<dbReference type="PATRIC" id="fig|1265822.4.peg.4118"/>
<comment type="caution">
    <text evidence="1">The sequence shown here is derived from an EMBL/GenBank/DDBJ whole genome shotgun (WGS) entry which is preliminary data.</text>
</comment>
<reference evidence="1 2" key="1">
    <citation type="submission" date="2012-12" db="EMBL/GenBank/DDBJ databases">
        <title>Novel taxa of Listeriaceae from agricultural environments in the United States.</title>
        <authorList>
            <person name="den Bakker H.C."/>
            <person name="Allred A."/>
            <person name="Warchocki S."/>
            <person name="Wright E.M."/>
            <person name="Burrell A."/>
            <person name="Nightingale K.K."/>
            <person name="Kephart D."/>
            <person name="Wiedmann M."/>
        </authorList>
    </citation>
    <scope>NUCLEOTIDE SEQUENCE [LARGE SCALE GENOMIC DNA]</scope>
    <source>
        <strain evidence="1 2">FSL S10-1203</strain>
    </source>
</reference>
<dbReference type="AlphaFoldDB" id="W7D954"/>
<proteinExistence type="predicted"/>
<dbReference type="Proteomes" id="UP000019241">
    <property type="component" value="Unassembled WGS sequence"/>
</dbReference>
<organism evidence="1 2">
    <name type="scientific">Listeria fleischmannii FSL S10-1203</name>
    <dbReference type="NCBI Taxonomy" id="1265822"/>
    <lineage>
        <taxon>Bacteria</taxon>
        <taxon>Bacillati</taxon>
        <taxon>Bacillota</taxon>
        <taxon>Bacilli</taxon>
        <taxon>Bacillales</taxon>
        <taxon>Listeriaceae</taxon>
        <taxon>Listeria</taxon>
    </lineage>
</organism>
<protein>
    <submittedName>
        <fullName evidence="1">Uncharacterized protein</fullName>
    </submittedName>
</protein>
<gene>
    <name evidence="1" type="ORF">MCOL2_20141</name>
</gene>
<evidence type="ECO:0000313" key="2">
    <source>
        <dbReference type="Proteomes" id="UP000019241"/>
    </source>
</evidence>
<name>W7D954_9LIST</name>
<sequence length="51" mass="5984">MVGVIMETSYNEKLFDEVIVQPHGIDWDYWNENDGYREVMAAADNFLGRML</sequence>
<accession>W7D954</accession>